<dbReference type="InterPro" id="IPR050317">
    <property type="entry name" value="Plant_Fungal_Acyltransferase"/>
</dbReference>
<dbReference type="InterPro" id="IPR023213">
    <property type="entry name" value="CAT-like_dom_sf"/>
</dbReference>
<sequence length="452" mass="50284">MTTLSPVPSMQDLKVTYQDYSLVFPSLESQRKSIFLSNIDQIFNFNLSIANFFKPKPDFPPEIVAKRLKMALEKILVSYDFIAGRLKLNDKLGRLEIDCNAAGAGFVVASSELSLDEVGGYINYPNLGYRQLVVERLDNLAPEVDQPLCVFQVTSFKCGGFAIGMSANHILFDGLGARTCLENIASQAFDGKPFAVTPCHNRRILAARSPPQVVFPHPELIDLNQLVSRGSSPSVFDCVQEELELRIFKFSSTDIAQLKEKAKLDTIKMSTFAVVAALMWRCKALSADNEKDRVLSTLLNFIDIRPRLNPPLPPSYSGNAVLLAGVSATYQELENGPFSKLVKIISDGGKEITDEYVKSTLDWLEVHRGIPYGDYIVSSWLRIGYDEVIYPWGKPIYTCPVVNHRKDICWIFPVDGGVGALVALPAQEMERFEALFHKFVASSGKLHLTSCL</sequence>
<dbReference type="Gene3D" id="3.30.559.10">
    <property type="entry name" value="Chloramphenicol acetyltransferase-like domain"/>
    <property type="match status" value="2"/>
</dbReference>
<gene>
    <name evidence="2" type="ORF">DH2020_020255</name>
</gene>
<name>A0ABR0WIH6_REHGL</name>
<accession>A0ABR0WIH6</accession>
<dbReference type="PANTHER" id="PTHR31642">
    <property type="entry name" value="TRICHOTHECENE 3-O-ACETYLTRANSFERASE"/>
    <property type="match status" value="1"/>
</dbReference>
<evidence type="ECO:0000313" key="2">
    <source>
        <dbReference type="EMBL" id="KAK6146386.1"/>
    </source>
</evidence>
<protein>
    <submittedName>
        <fullName evidence="2">Uncharacterized protein</fullName>
    </submittedName>
</protein>
<comment type="similarity">
    <text evidence="1">Belongs to the plant acyltransferase family.</text>
</comment>
<keyword evidence="3" id="KW-1185">Reference proteome</keyword>
<proteinExistence type="inferred from homology"/>
<evidence type="ECO:0000313" key="3">
    <source>
        <dbReference type="Proteomes" id="UP001318860"/>
    </source>
</evidence>
<organism evidence="2 3">
    <name type="scientific">Rehmannia glutinosa</name>
    <name type="common">Chinese foxglove</name>
    <dbReference type="NCBI Taxonomy" id="99300"/>
    <lineage>
        <taxon>Eukaryota</taxon>
        <taxon>Viridiplantae</taxon>
        <taxon>Streptophyta</taxon>
        <taxon>Embryophyta</taxon>
        <taxon>Tracheophyta</taxon>
        <taxon>Spermatophyta</taxon>
        <taxon>Magnoliopsida</taxon>
        <taxon>eudicotyledons</taxon>
        <taxon>Gunneridae</taxon>
        <taxon>Pentapetalae</taxon>
        <taxon>asterids</taxon>
        <taxon>lamiids</taxon>
        <taxon>Lamiales</taxon>
        <taxon>Orobanchaceae</taxon>
        <taxon>Rehmannieae</taxon>
        <taxon>Rehmannia</taxon>
    </lineage>
</organism>
<dbReference type="Pfam" id="PF02458">
    <property type="entry name" value="Transferase"/>
    <property type="match status" value="1"/>
</dbReference>
<dbReference type="Proteomes" id="UP001318860">
    <property type="component" value="Unassembled WGS sequence"/>
</dbReference>
<dbReference type="EMBL" id="JABTTQ020000011">
    <property type="protein sequence ID" value="KAK6146386.1"/>
    <property type="molecule type" value="Genomic_DNA"/>
</dbReference>
<evidence type="ECO:0000256" key="1">
    <source>
        <dbReference type="ARBA" id="ARBA00009861"/>
    </source>
</evidence>
<comment type="caution">
    <text evidence="2">The sequence shown here is derived from an EMBL/GenBank/DDBJ whole genome shotgun (WGS) entry which is preliminary data.</text>
</comment>
<reference evidence="2 3" key="1">
    <citation type="journal article" date="2021" name="Comput. Struct. Biotechnol. J.">
        <title>De novo genome assembly of the potent medicinal plant Rehmannia glutinosa using nanopore technology.</title>
        <authorList>
            <person name="Ma L."/>
            <person name="Dong C."/>
            <person name="Song C."/>
            <person name="Wang X."/>
            <person name="Zheng X."/>
            <person name="Niu Y."/>
            <person name="Chen S."/>
            <person name="Feng W."/>
        </authorList>
    </citation>
    <scope>NUCLEOTIDE SEQUENCE [LARGE SCALE GENOMIC DNA]</scope>
    <source>
        <strain evidence="2">DH-2019</strain>
    </source>
</reference>
<dbReference type="PANTHER" id="PTHR31642:SF189">
    <property type="entry name" value="ACYLTRANSFERASE GLAUCE"/>
    <property type="match status" value="1"/>
</dbReference>